<evidence type="ECO:0000313" key="6">
    <source>
        <dbReference type="EMBL" id="VAX00347.1"/>
    </source>
</evidence>
<dbReference type="PROSITE" id="PS51891">
    <property type="entry name" value="CENP_V_GFA"/>
    <property type="match status" value="1"/>
</dbReference>
<dbReference type="EMBL" id="UOFR01000075">
    <property type="protein sequence ID" value="VAX00347.1"/>
    <property type="molecule type" value="Genomic_DNA"/>
</dbReference>
<evidence type="ECO:0000256" key="3">
    <source>
        <dbReference type="ARBA" id="ARBA00022833"/>
    </source>
</evidence>
<name>A0A3B1B5I1_9ZZZZ</name>
<dbReference type="InterPro" id="IPR006913">
    <property type="entry name" value="CENP-V/GFA"/>
</dbReference>
<dbReference type="PANTHER" id="PTHR33337:SF40">
    <property type="entry name" value="CENP-V_GFA DOMAIN-CONTAINING PROTEIN-RELATED"/>
    <property type="match status" value="1"/>
</dbReference>
<sequence length="137" mass="15536">MTVQIFNGSCLCGSVTYELKGDAKRFYHCHCQRCRKATGTGHASNIMVKEESFNWLTGQSLLKRYKVPEAERFYTHFCSECGSPMPRDVPEIGMVIIPAGCVDNLINLKPEARIFWNSRADWSCDGDEIPTFAEYPD</sequence>
<organism evidence="6">
    <name type="scientific">hydrothermal vent metagenome</name>
    <dbReference type="NCBI Taxonomy" id="652676"/>
    <lineage>
        <taxon>unclassified sequences</taxon>
        <taxon>metagenomes</taxon>
        <taxon>ecological metagenomes</taxon>
    </lineage>
</organism>
<comment type="similarity">
    <text evidence="1">Belongs to the Gfa family.</text>
</comment>
<reference evidence="6" key="1">
    <citation type="submission" date="2018-06" db="EMBL/GenBank/DDBJ databases">
        <authorList>
            <person name="Zhirakovskaya E."/>
        </authorList>
    </citation>
    <scope>NUCLEOTIDE SEQUENCE</scope>
</reference>
<proteinExistence type="inferred from homology"/>
<dbReference type="AlphaFoldDB" id="A0A3B1B5I1"/>
<dbReference type="Pfam" id="PF04828">
    <property type="entry name" value="GFA"/>
    <property type="match status" value="1"/>
</dbReference>
<dbReference type="GO" id="GO:0016846">
    <property type="term" value="F:carbon-sulfur lyase activity"/>
    <property type="evidence" value="ECO:0007669"/>
    <property type="project" value="InterPro"/>
</dbReference>
<dbReference type="SUPFAM" id="SSF51316">
    <property type="entry name" value="Mss4-like"/>
    <property type="match status" value="1"/>
</dbReference>
<protein>
    <recommendedName>
        <fullName evidence="5">CENP-V/GFA domain-containing protein</fullName>
    </recommendedName>
</protein>
<keyword evidence="2" id="KW-0479">Metal-binding</keyword>
<evidence type="ECO:0000256" key="4">
    <source>
        <dbReference type="ARBA" id="ARBA00023239"/>
    </source>
</evidence>
<dbReference type="GO" id="GO:0046872">
    <property type="term" value="F:metal ion binding"/>
    <property type="evidence" value="ECO:0007669"/>
    <property type="project" value="UniProtKB-KW"/>
</dbReference>
<dbReference type="PANTHER" id="PTHR33337">
    <property type="entry name" value="GFA DOMAIN-CONTAINING PROTEIN"/>
    <property type="match status" value="1"/>
</dbReference>
<keyword evidence="3" id="KW-0862">Zinc</keyword>
<evidence type="ECO:0000256" key="1">
    <source>
        <dbReference type="ARBA" id="ARBA00005495"/>
    </source>
</evidence>
<dbReference type="InterPro" id="IPR011057">
    <property type="entry name" value="Mss4-like_sf"/>
</dbReference>
<accession>A0A3B1B5I1</accession>
<keyword evidence="4" id="KW-0456">Lyase</keyword>
<evidence type="ECO:0000256" key="2">
    <source>
        <dbReference type="ARBA" id="ARBA00022723"/>
    </source>
</evidence>
<feature type="domain" description="CENP-V/GFA" evidence="5">
    <location>
        <begin position="6"/>
        <end position="117"/>
    </location>
</feature>
<dbReference type="Gene3D" id="3.90.1590.10">
    <property type="entry name" value="glutathione-dependent formaldehyde- activating enzyme (gfa)"/>
    <property type="match status" value="1"/>
</dbReference>
<gene>
    <name evidence="6" type="ORF">MNBD_GAMMA21-657</name>
</gene>
<evidence type="ECO:0000259" key="5">
    <source>
        <dbReference type="PROSITE" id="PS51891"/>
    </source>
</evidence>